<name>A0A914HQZ7_GLORO</name>
<dbReference type="InterPro" id="IPR011333">
    <property type="entry name" value="SKP1/BTB/POZ_sf"/>
</dbReference>
<sequence length="166" mass="19170">MPKRPENFRILNKIETEITNFSQHSNCLLQSYNVQLLFLLMLLQPSYSTEVEQRRSIATFHDDLTVHIGDRQVTVSASWLMVVSPVIKRMLSVEMKEKQQRALNLDGHDITMEQFMQFLDTVNDHLQHGQTRPNPDDVADIKRRLSFNARTSIDGVATSFDLVTPK</sequence>
<dbReference type="SUPFAM" id="SSF54695">
    <property type="entry name" value="POZ domain"/>
    <property type="match status" value="1"/>
</dbReference>
<evidence type="ECO:0000313" key="2">
    <source>
        <dbReference type="WBParaSite" id="Gr19_v10_g3098.t1"/>
    </source>
</evidence>
<organism evidence="1 2">
    <name type="scientific">Globodera rostochiensis</name>
    <name type="common">Golden nematode worm</name>
    <name type="synonym">Heterodera rostochiensis</name>
    <dbReference type="NCBI Taxonomy" id="31243"/>
    <lineage>
        <taxon>Eukaryota</taxon>
        <taxon>Metazoa</taxon>
        <taxon>Ecdysozoa</taxon>
        <taxon>Nematoda</taxon>
        <taxon>Chromadorea</taxon>
        <taxon>Rhabditida</taxon>
        <taxon>Tylenchina</taxon>
        <taxon>Tylenchomorpha</taxon>
        <taxon>Tylenchoidea</taxon>
        <taxon>Heteroderidae</taxon>
        <taxon>Heteroderinae</taxon>
        <taxon>Globodera</taxon>
    </lineage>
</organism>
<accession>A0A914HQZ7</accession>
<dbReference type="Proteomes" id="UP000887572">
    <property type="component" value="Unplaced"/>
</dbReference>
<reference evidence="2" key="1">
    <citation type="submission" date="2022-11" db="UniProtKB">
        <authorList>
            <consortium name="WormBaseParasite"/>
        </authorList>
    </citation>
    <scope>IDENTIFICATION</scope>
</reference>
<dbReference type="Gene3D" id="3.30.710.10">
    <property type="entry name" value="Potassium Channel Kv1.1, Chain A"/>
    <property type="match status" value="1"/>
</dbReference>
<evidence type="ECO:0000313" key="1">
    <source>
        <dbReference type="Proteomes" id="UP000887572"/>
    </source>
</evidence>
<proteinExistence type="predicted"/>
<protein>
    <submittedName>
        <fullName evidence="2">BTB domain-containing protein</fullName>
    </submittedName>
</protein>
<dbReference type="WBParaSite" id="Gr19_v10_g3098.t1">
    <property type="protein sequence ID" value="Gr19_v10_g3098.t1"/>
    <property type="gene ID" value="Gr19_v10_g3098"/>
</dbReference>
<keyword evidence="1" id="KW-1185">Reference proteome</keyword>
<dbReference type="AlphaFoldDB" id="A0A914HQZ7"/>
<dbReference type="CDD" id="cd18186">
    <property type="entry name" value="BTB_POZ_ZBTB_KLHL-like"/>
    <property type="match status" value="1"/>
</dbReference>